<dbReference type="InterPro" id="IPR027443">
    <property type="entry name" value="IPNS-like_sf"/>
</dbReference>
<organism evidence="1 2">
    <name type="scientific">Vigna angularis var. angularis</name>
    <dbReference type="NCBI Taxonomy" id="157739"/>
    <lineage>
        <taxon>Eukaryota</taxon>
        <taxon>Viridiplantae</taxon>
        <taxon>Streptophyta</taxon>
        <taxon>Embryophyta</taxon>
        <taxon>Tracheophyta</taxon>
        <taxon>Spermatophyta</taxon>
        <taxon>Magnoliopsida</taxon>
        <taxon>eudicotyledons</taxon>
        <taxon>Gunneridae</taxon>
        <taxon>Pentapetalae</taxon>
        <taxon>rosids</taxon>
        <taxon>fabids</taxon>
        <taxon>Fabales</taxon>
        <taxon>Fabaceae</taxon>
        <taxon>Papilionoideae</taxon>
        <taxon>50 kb inversion clade</taxon>
        <taxon>NPAAA clade</taxon>
        <taxon>indigoferoid/millettioid clade</taxon>
        <taxon>Phaseoleae</taxon>
        <taxon>Vigna</taxon>
    </lineage>
</organism>
<gene>
    <name evidence="1" type="primary">Vigan.04G266900</name>
    <name evidence="1" type="ORF">VIGAN_04266900</name>
</gene>
<dbReference type="SUPFAM" id="SSF51197">
    <property type="entry name" value="Clavaminate synthase-like"/>
    <property type="match status" value="1"/>
</dbReference>
<protein>
    <submittedName>
        <fullName evidence="1">Uncharacterized protein</fullName>
    </submittedName>
</protein>
<proteinExistence type="predicted"/>
<evidence type="ECO:0000313" key="2">
    <source>
        <dbReference type="Proteomes" id="UP000291084"/>
    </source>
</evidence>
<keyword evidence="2" id="KW-1185">Reference proteome</keyword>
<evidence type="ECO:0000313" key="1">
    <source>
        <dbReference type="EMBL" id="BAT85162.1"/>
    </source>
</evidence>
<sequence length="94" mass="10572">MSDRSMEEHLHGSVKSLEELMENPINIIEISNRHNVNVGSTKEDIEVISNGKYKSVKARVIIRSDGMRMLESSFYNPGSDVVIDPTPSLLEREA</sequence>
<dbReference type="AlphaFoldDB" id="A0A0S3RX50"/>
<accession>A0A0S3RX50</accession>
<dbReference type="Proteomes" id="UP000291084">
    <property type="component" value="Chromosome 4"/>
</dbReference>
<name>A0A0S3RX50_PHAAN</name>
<dbReference type="EMBL" id="AP015037">
    <property type="protein sequence ID" value="BAT85162.1"/>
    <property type="molecule type" value="Genomic_DNA"/>
</dbReference>
<reference evidence="1 2" key="1">
    <citation type="journal article" date="2015" name="Sci. Rep.">
        <title>The power of single molecule real-time sequencing technology in the de novo assembly of a eukaryotic genome.</title>
        <authorList>
            <person name="Sakai H."/>
            <person name="Naito K."/>
            <person name="Ogiso-Tanaka E."/>
            <person name="Takahashi Y."/>
            <person name="Iseki K."/>
            <person name="Muto C."/>
            <person name="Satou K."/>
            <person name="Teruya K."/>
            <person name="Shiroma A."/>
            <person name="Shimoji M."/>
            <person name="Hirano T."/>
            <person name="Itoh T."/>
            <person name="Kaga A."/>
            <person name="Tomooka N."/>
        </authorList>
    </citation>
    <scope>NUCLEOTIDE SEQUENCE [LARGE SCALE GENOMIC DNA]</scope>
    <source>
        <strain evidence="2">cv. Shumari</strain>
    </source>
</reference>
<dbReference type="Gene3D" id="2.60.120.330">
    <property type="entry name" value="B-lactam Antibiotic, Isopenicillin N Synthase, Chain"/>
    <property type="match status" value="1"/>
</dbReference>